<dbReference type="GO" id="GO:0006606">
    <property type="term" value="P:protein import into nucleus"/>
    <property type="evidence" value="ECO:0007669"/>
    <property type="project" value="TreeGrafter"/>
</dbReference>
<keyword evidence="7" id="KW-1185">Reference proteome</keyword>
<dbReference type="Pfam" id="PF03810">
    <property type="entry name" value="IBN_N"/>
    <property type="match status" value="1"/>
</dbReference>
<evidence type="ECO:0000256" key="2">
    <source>
        <dbReference type="ARBA" id="ARBA00007991"/>
    </source>
</evidence>
<dbReference type="GO" id="GO:0031267">
    <property type="term" value="F:small GTPase binding"/>
    <property type="evidence" value="ECO:0007669"/>
    <property type="project" value="InterPro"/>
</dbReference>
<protein>
    <recommendedName>
        <fullName evidence="5">Importin N-terminal domain-containing protein</fullName>
    </recommendedName>
</protein>
<dbReference type="SMART" id="SM00913">
    <property type="entry name" value="IBN_N"/>
    <property type="match status" value="1"/>
</dbReference>
<evidence type="ECO:0000256" key="4">
    <source>
        <dbReference type="ARBA" id="ARBA00023242"/>
    </source>
</evidence>
<reference evidence="6 7" key="1">
    <citation type="submission" date="2011-02" db="EMBL/GenBank/DDBJ databases">
        <title>The Genome Sequence of Sphaeroforma arctica JP610.</title>
        <authorList>
            <consortium name="The Broad Institute Genome Sequencing Platform"/>
            <person name="Russ C."/>
            <person name="Cuomo C."/>
            <person name="Young S.K."/>
            <person name="Zeng Q."/>
            <person name="Gargeya S."/>
            <person name="Alvarado L."/>
            <person name="Berlin A."/>
            <person name="Chapman S.B."/>
            <person name="Chen Z."/>
            <person name="Freedman E."/>
            <person name="Gellesch M."/>
            <person name="Goldberg J."/>
            <person name="Griggs A."/>
            <person name="Gujja S."/>
            <person name="Heilman E."/>
            <person name="Heiman D."/>
            <person name="Howarth C."/>
            <person name="Mehta T."/>
            <person name="Neiman D."/>
            <person name="Pearson M."/>
            <person name="Roberts A."/>
            <person name="Saif S."/>
            <person name="Shea T."/>
            <person name="Shenoy N."/>
            <person name="Sisk P."/>
            <person name="Stolte C."/>
            <person name="Sykes S."/>
            <person name="White J."/>
            <person name="Yandava C."/>
            <person name="Burger G."/>
            <person name="Gray M.W."/>
            <person name="Holland P.W.H."/>
            <person name="King N."/>
            <person name="Lang F.B.F."/>
            <person name="Roger A.J."/>
            <person name="Ruiz-Trillo I."/>
            <person name="Haas B."/>
            <person name="Nusbaum C."/>
            <person name="Birren B."/>
        </authorList>
    </citation>
    <scope>NUCLEOTIDE SEQUENCE [LARGE SCALE GENOMIC DNA]</scope>
    <source>
        <strain evidence="6 7">JP610</strain>
    </source>
</reference>
<dbReference type="PANTHER" id="PTHR12363">
    <property type="entry name" value="TRANSPORTIN 3 AND IMPORTIN 13"/>
    <property type="match status" value="1"/>
</dbReference>
<dbReference type="PROSITE" id="PS50166">
    <property type="entry name" value="IMPORTIN_B_NT"/>
    <property type="match status" value="1"/>
</dbReference>
<comment type="subcellular location">
    <subcellularLocation>
        <location evidence="1">Nucleus</location>
    </subcellularLocation>
</comment>
<dbReference type="OrthoDB" id="2016913at2759"/>
<evidence type="ECO:0000313" key="6">
    <source>
        <dbReference type="EMBL" id="KNC86275.1"/>
    </source>
</evidence>
<dbReference type="eggNOG" id="KOG2022">
    <property type="taxonomic scope" value="Eukaryota"/>
</dbReference>
<dbReference type="PANTHER" id="PTHR12363:SF33">
    <property type="entry name" value="IMPORTIN-13"/>
    <property type="match status" value="1"/>
</dbReference>
<keyword evidence="3" id="KW-0813">Transport</keyword>
<evidence type="ECO:0000256" key="1">
    <source>
        <dbReference type="ARBA" id="ARBA00004123"/>
    </source>
</evidence>
<dbReference type="STRING" id="667725.A0A0L0GB99"/>
<proteinExistence type="inferred from homology"/>
<sequence length="158" mass="17521">MEGLTIDDLFTPTAETYAIIAETEKALASLYGSTDKVAAERWLTELQQQPQAWKIPRALLLTTKPVEVKFYGAMTLYNKLTKSWSDIPEHLRGNVGMFIIDFIIRNAGGESLVRTRLCQCLGAYALQTVPNIWANPVTDTIQALVGATSDEIVFEALL</sequence>
<dbReference type="Proteomes" id="UP000054560">
    <property type="component" value="Unassembled WGS sequence"/>
</dbReference>
<evidence type="ECO:0000313" key="7">
    <source>
        <dbReference type="Proteomes" id="UP000054560"/>
    </source>
</evidence>
<dbReference type="AlphaFoldDB" id="A0A0L0GB99"/>
<name>A0A0L0GB99_9EUKA</name>
<feature type="domain" description="Importin N-terminal" evidence="5">
    <location>
        <begin position="39"/>
        <end position="105"/>
    </location>
</feature>
<dbReference type="InterPro" id="IPR001494">
    <property type="entry name" value="Importin-beta_N"/>
</dbReference>
<dbReference type="SUPFAM" id="SSF48371">
    <property type="entry name" value="ARM repeat"/>
    <property type="match status" value="1"/>
</dbReference>
<dbReference type="GO" id="GO:0005737">
    <property type="term" value="C:cytoplasm"/>
    <property type="evidence" value="ECO:0007669"/>
    <property type="project" value="TreeGrafter"/>
</dbReference>
<dbReference type="Gene3D" id="1.25.10.10">
    <property type="entry name" value="Leucine-rich Repeat Variant"/>
    <property type="match status" value="1"/>
</dbReference>
<accession>A0A0L0GB99</accession>
<dbReference type="EMBL" id="KQ241660">
    <property type="protein sequence ID" value="KNC86275.1"/>
    <property type="molecule type" value="Genomic_DNA"/>
</dbReference>
<dbReference type="RefSeq" id="XP_014160177.1">
    <property type="nucleotide sequence ID" value="XM_014304702.1"/>
</dbReference>
<dbReference type="InterPro" id="IPR051345">
    <property type="entry name" value="Importin_beta-like_NTR"/>
</dbReference>
<dbReference type="InterPro" id="IPR016024">
    <property type="entry name" value="ARM-type_fold"/>
</dbReference>
<evidence type="ECO:0000259" key="5">
    <source>
        <dbReference type="PROSITE" id="PS50166"/>
    </source>
</evidence>
<feature type="non-terminal residue" evidence="6">
    <location>
        <position position="158"/>
    </location>
</feature>
<dbReference type="GO" id="GO:0005634">
    <property type="term" value="C:nucleus"/>
    <property type="evidence" value="ECO:0007669"/>
    <property type="project" value="UniProtKB-SubCell"/>
</dbReference>
<gene>
    <name evidence="6" type="ORF">SARC_01597</name>
</gene>
<organism evidence="6 7">
    <name type="scientific">Sphaeroforma arctica JP610</name>
    <dbReference type="NCBI Taxonomy" id="667725"/>
    <lineage>
        <taxon>Eukaryota</taxon>
        <taxon>Ichthyosporea</taxon>
        <taxon>Ichthyophonida</taxon>
        <taxon>Sphaeroforma</taxon>
    </lineage>
</organism>
<comment type="similarity">
    <text evidence="2">Belongs to the importin beta family.</text>
</comment>
<dbReference type="InterPro" id="IPR011989">
    <property type="entry name" value="ARM-like"/>
</dbReference>
<keyword evidence="4" id="KW-0539">Nucleus</keyword>
<evidence type="ECO:0000256" key="3">
    <source>
        <dbReference type="ARBA" id="ARBA00022448"/>
    </source>
</evidence>
<dbReference type="GeneID" id="25902101"/>